<accession>A0ABQ1JPW6</accession>
<gene>
    <name evidence="1" type="ORF">GCM10011503_23770</name>
</gene>
<dbReference type="EMBL" id="BMKF01000002">
    <property type="protein sequence ID" value="GGB74298.1"/>
    <property type="molecule type" value="Genomic_DNA"/>
</dbReference>
<organism evidence="1 2">
    <name type="scientific">Henriciella pelagia</name>
    <dbReference type="NCBI Taxonomy" id="1977912"/>
    <lineage>
        <taxon>Bacteria</taxon>
        <taxon>Pseudomonadati</taxon>
        <taxon>Pseudomonadota</taxon>
        <taxon>Alphaproteobacteria</taxon>
        <taxon>Hyphomonadales</taxon>
        <taxon>Hyphomonadaceae</taxon>
        <taxon>Henriciella</taxon>
    </lineage>
</organism>
<comment type="caution">
    <text evidence="1">The sequence shown here is derived from an EMBL/GenBank/DDBJ whole genome shotgun (WGS) entry which is preliminary data.</text>
</comment>
<proteinExistence type="predicted"/>
<sequence>MGGLDMNERQKLVDTYVATALEQGGLLLGDHLSVDVSSNEDRSDFVVVTVTYDATELPVWNLYQGLPLPEKTITRTSLIRAGGY</sequence>
<evidence type="ECO:0000313" key="2">
    <source>
        <dbReference type="Proteomes" id="UP000628854"/>
    </source>
</evidence>
<dbReference type="Proteomes" id="UP000628854">
    <property type="component" value="Unassembled WGS sequence"/>
</dbReference>
<name>A0ABQ1JPW6_9PROT</name>
<keyword evidence="2" id="KW-1185">Reference proteome</keyword>
<evidence type="ECO:0000313" key="1">
    <source>
        <dbReference type="EMBL" id="GGB74298.1"/>
    </source>
</evidence>
<protein>
    <submittedName>
        <fullName evidence="1">Uncharacterized protein</fullName>
    </submittedName>
</protein>
<reference evidence="2" key="1">
    <citation type="journal article" date="2019" name="Int. J. Syst. Evol. Microbiol.">
        <title>The Global Catalogue of Microorganisms (GCM) 10K type strain sequencing project: providing services to taxonomists for standard genome sequencing and annotation.</title>
        <authorList>
            <consortium name="The Broad Institute Genomics Platform"/>
            <consortium name="The Broad Institute Genome Sequencing Center for Infectious Disease"/>
            <person name="Wu L."/>
            <person name="Ma J."/>
        </authorList>
    </citation>
    <scope>NUCLEOTIDE SEQUENCE [LARGE SCALE GENOMIC DNA]</scope>
    <source>
        <strain evidence="2">CGMCC 1.15928</strain>
    </source>
</reference>